<comment type="similarity">
    <text evidence="1 3">Belongs to the short-chain dehydrogenases/reductases (SDR) family.</text>
</comment>
<dbReference type="PRINTS" id="PR00081">
    <property type="entry name" value="GDHRDH"/>
</dbReference>
<evidence type="ECO:0000256" key="2">
    <source>
        <dbReference type="ARBA" id="ARBA00023002"/>
    </source>
</evidence>
<reference evidence="4 5" key="1">
    <citation type="submission" date="2019-06" db="EMBL/GenBank/DDBJ databases">
        <title>Genome organization and adaptive potential of archetypical organophosphate degarding Sphingobium fuliginis ATCC 27551.</title>
        <authorList>
            <person name="Sarwar A."/>
            <person name="Parthasarathy S."/>
            <person name="Singh C."/>
            <person name="Siddavattam D."/>
        </authorList>
    </citation>
    <scope>NUCLEOTIDE SEQUENCE [LARGE SCALE GENOMIC DNA]</scope>
    <source>
        <strain evidence="4 5">ATCC 27551</strain>
    </source>
</reference>
<dbReference type="InterPro" id="IPR051911">
    <property type="entry name" value="SDR_oxidoreductase"/>
</dbReference>
<dbReference type="NCBIfam" id="NF004824">
    <property type="entry name" value="PRK06180.1"/>
    <property type="match status" value="1"/>
</dbReference>
<sequence>MAFPNPDPVWFITGSSSGFGRELTKAVLERGWRVAATARDPATLQEFAESYPERVEALALDVTHAGQIDAAVRQAQRRFGRIDVLVNNAGYGLLSAVEEADIADVRAIFETNMFGLFETTRAVLPVMRRQGGGQIVTMSSIGGLQARAGTGYYSATKYAVEGFSESLWHEVRPLGIEVMIVEPGSFQTDFSGRSIKQTSTPLAAYEQTAGARRREILGRSGKKGRDPSRAAQVIIDVLGGDDVPLRLLLGPGAVAMARAKLRAMSEAVERWAEVSCSTG</sequence>
<dbReference type="InterPro" id="IPR036291">
    <property type="entry name" value="NAD(P)-bd_dom_sf"/>
</dbReference>
<evidence type="ECO:0000313" key="5">
    <source>
        <dbReference type="Proteomes" id="UP000311469"/>
    </source>
</evidence>
<dbReference type="SUPFAM" id="SSF51735">
    <property type="entry name" value="NAD(P)-binding Rossmann-fold domains"/>
    <property type="match status" value="1"/>
</dbReference>
<protein>
    <submittedName>
        <fullName evidence="4">SDR family NAD(P)-dependent oxidoreductase</fullName>
    </submittedName>
</protein>
<dbReference type="AlphaFoldDB" id="A0A5B8CED8"/>
<dbReference type="Proteomes" id="UP000311469">
    <property type="component" value="Chromosome cSF1"/>
</dbReference>
<dbReference type="InterPro" id="IPR002347">
    <property type="entry name" value="SDR_fam"/>
</dbReference>
<evidence type="ECO:0000256" key="3">
    <source>
        <dbReference type="RuleBase" id="RU000363"/>
    </source>
</evidence>
<dbReference type="Gene3D" id="3.40.50.720">
    <property type="entry name" value="NAD(P)-binding Rossmann-like Domain"/>
    <property type="match status" value="1"/>
</dbReference>
<dbReference type="Pfam" id="PF00106">
    <property type="entry name" value="adh_short"/>
    <property type="match status" value="1"/>
</dbReference>
<proteinExistence type="inferred from homology"/>
<dbReference type="GO" id="GO:0016491">
    <property type="term" value="F:oxidoreductase activity"/>
    <property type="evidence" value="ECO:0007669"/>
    <property type="project" value="UniProtKB-KW"/>
</dbReference>
<dbReference type="RefSeq" id="WP_140042044.1">
    <property type="nucleotide sequence ID" value="NZ_CP041016.1"/>
</dbReference>
<keyword evidence="2" id="KW-0560">Oxidoreductase</keyword>
<accession>A0A5B8CED8</accession>
<organism evidence="4 5">
    <name type="scientific">Sphingobium fuliginis ATCC 27551</name>
    <dbReference type="NCBI Taxonomy" id="1208342"/>
    <lineage>
        <taxon>Bacteria</taxon>
        <taxon>Pseudomonadati</taxon>
        <taxon>Pseudomonadota</taxon>
        <taxon>Alphaproteobacteria</taxon>
        <taxon>Sphingomonadales</taxon>
        <taxon>Sphingomonadaceae</taxon>
        <taxon>Sphingobium</taxon>
    </lineage>
</organism>
<gene>
    <name evidence="4" type="ORF">FIL70_08455</name>
</gene>
<evidence type="ECO:0000313" key="4">
    <source>
        <dbReference type="EMBL" id="QDC37245.1"/>
    </source>
</evidence>
<dbReference type="CDD" id="cd05374">
    <property type="entry name" value="17beta-HSD-like_SDR_c"/>
    <property type="match status" value="1"/>
</dbReference>
<dbReference type="NCBIfam" id="NF006114">
    <property type="entry name" value="PRK08263.1"/>
    <property type="match status" value="1"/>
</dbReference>
<dbReference type="PRINTS" id="PR00080">
    <property type="entry name" value="SDRFAMILY"/>
</dbReference>
<dbReference type="PANTHER" id="PTHR43976">
    <property type="entry name" value="SHORT CHAIN DEHYDROGENASE"/>
    <property type="match status" value="1"/>
</dbReference>
<dbReference type="KEGG" id="sufl:FIL70_08455"/>
<name>A0A5B8CED8_SPHSA</name>
<dbReference type="PANTHER" id="PTHR43976:SF16">
    <property type="entry name" value="SHORT-CHAIN DEHYDROGENASE_REDUCTASE FAMILY PROTEIN"/>
    <property type="match status" value="1"/>
</dbReference>
<dbReference type="EMBL" id="CP041016">
    <property type="protein sequence ID" value="QDC37245.1"/>
    <property type="molecule type" value="Genomic_DNA"/>
</dbReference>
<evidence type="ECO:0000256" key="1">
    <source>
        <dbReference type="ARBA" id="ARBA00006484"/>
    </source>
</evidence>